<feature type="compositionally biased region" description="Basic and acidic residues" evidence="1">
    <location>
        <begin position="136"/>
        <end position="152"/>
    </location>
</feature>
<evidence type="ECO:0000313" key="3">
    <source>
        <dbReference type="Proteomes" id="UP000319514"/>
    </source>
</evidence>
<organism evidence="2 3">
    <name type="scientific">Oryzihumus leptocrescens</name>
    <dbReference type="NCBI Taxonomy" id="297536"/>
    <lineage>
        <taxon>Bacteria</taxon>
        <taxon>Bacillati</taxon>
        <taxon>Actinomycetota</taxon>
        <taxon>Actinomycetes</taxon>
        <taxon>Micrococcales</taxon>
        <taxon>Intrasporangiaceae</taxon>
        <taxon>Oryzihumus</taxon>
    </lineage>
</organism>
<sequence>MNYLADGGGGGYPGGQHAEYDFEMIRRLAHSKGAVWTEHAKASHSKVTSTGLSADSFSDIPSCQEFGQVYQAAYDIYVATLAGVQKDVKAYQEKLLAVAQHMEDRDHRAESVFAHFGNDSSTLAVQRNYDAQTHTEEAADASDVVRETRGEQHSGAGQSAPTSADQGDAATVTPAASGSAPTTAPTPKDGQTRVQASADPYASDKPGA</sequence>
<accession>A0A542ZHA8</accession>
<evidence type="ECO:0000256" key="1">
    <source>
        <dbReference type="SAM" id="MobiDB-lite"/>
    </source>
</evidence>
<gene>
    <name evidence="2" type="ORF">FB474_1080</name>
</gene>
<keyword evidence="3" id="KW-1185">Reference proteome</keyword>
<evidence type="ECO:0000313" key="2">
    <source>
        <dbReference type="EMBL" id="TQL59714.1"/>
    </source>
</evidence>
<feature type="compositionally biased region" description="Polar residues" evidence="1">
    <location>
        <begin position="155"/>
        <end position="165"/>
    </location>
</feature>
<dbReference type="OrthoDB" id="4867130at2"/>
<dbReference type="Proteomes" id="UP000319514">
    <property type="component" value="Unassembled WGS sequence"/>
</dbReference>
<comment type="caution">
    <text evidence="2">The sequence shown here is derived from an EMBL/GenBank/DDBJ whole genome shotgun (WGS) entry which is preliminary data.</text>
</comment>
<dbReference type="RefSeq" id="WP_141787698.1">
    <property type="nucleotide sequence ID" value="NZ_BAAAKX010000004.1"/>
</dbReference>
<dbReference type="EMBL" id="VFOQ01000001">
    <property type="protein sequence ID" value="TQL59714.1"/>
    <property type="molecule type" value="Genomic_DNA"/>
</dbReference>
<feature type="region of interest" description="Disordered" evidence="1">
    <location>
        <begin position="136"/>
        <end position="208"/>
    </location>
</feature>
<dbReference type="AlphaFoldDB" id="A0A542ZHA8"/>
<protein>
    <submittedName>
        <fullName evidence="2">Uncharacterized protein</fullName>
    </submittedName>
</protein>
<reference evidence="2 3" key="1">
    <citation type="submission" date="2019-06" db="EMBL/GenBank/DDBJ databases">
        <title>Sequencing the genomes of 1000 actinobacteria strains.</title>
        <authorList>
            <person name="Klenk H.-P."/>
        </authorList>
    </citation>
    <scope>NUCLEOTIDE SEQUENCE [LARGE SCALE GENOMIC DNA]</scope>
    <source>
        <strain evidence="2 3">DSM 18082</strain>
    </source>
</reference>
<proteinExistence type="predicted"/>
<feature type="compositionally biased region" description="Low complexity" evidence="1">
    <location>
        <begin position="169"/>
        <end position="187"/>
    </location>
</feature>
<name>A0A542ZHA8_9MICO</name>